<gene>
    <name evidence="2" type="ORF">E1283_11635</name>
</gene>
<proteinExistence type="predicted"/>
<dbReference type="EMBL" id="SMKI01000097">
    <property type="protein sequence ID" value="TDC75687.1"/>
    <property type="molecule type" value="Genomic_DNA"/>
</dbReference>
<keyword evidence="3" id="KW-1185">Reference proteome</keyword>
<evidence type="ECO:0000313" key="3">
    <source>
        <dbReference type="Proteomes" id="UP000295345"/>
    </source>
</evidence>
<keyword evidence="2" id="KW-0808">Transferase</keyword>
<dbReference type="OrthoDB" id="4678170at2"/>
<name>A0A4R4TE77_9ACTN</name>
<sequence>MPADRLTPDNANEHHSVTMRNTEQAVLEVLTGAPLDTAASRANIAPTELAAATHLYQQAGRHALQQATDPTWWQLYLQFPDWHAAEQTAAEHLAPLLNHAEAAGDITAWWYIRKHPCWRLRLHTQPGAHTEARIGSALDDLVTAGHIERWWTGIYEPETAAFGGETSMTCAHTLFHADSRAILDLSHHTSPLGRRELSLLLCTTLIRAAGLEWYEAGDVWHRVAAERSLPADPAPERLHAMARDVKLVLLADSTAEGPMLSEDGPLAFAADWVDVFHRIGAALGTEARAGRLGRGLRQVLAYHVIFHWNRIGLPPRTQSILATAASIAILNPPGGDVRR</sequence>
<dbReference type="GO" id="GO:0032259">
    <property type="term" value="P:methylation"/>
    <property type="evidence" value="ECO:0007669"/>
    <property type="project" value="UniProtKB-KW"/>
</dbReference>
<reference evidence="2 3" key="1">
    <citation type="submission" date="2019-03" db="EMBL/GenBank/DDBJ databases">
        <title>Draft genome sequences of novel Actinobacteria.</title>
        <authorList>
            <person name="Sahin N."/>
            <person name="Ay H."/>
            <person name="Saygin H."/>
        </authorList>
    </citation>
    <scope>NUCLEOTIDE SEQUENCE [LARGE SCALE GENOMIC DNA]</scope>
    <source>
        <strain evidence="2 3">DSM 41900</strain>
    </source>
</reference>
<dbReference type="Proteomes" id="UP000295345">
    <property type="component" value="Unassembled WGS sequence"/>
</dbReference>
<comment type="caution">
    <text evidence="2">The sequence shown here is derived from an EMBL/GenBank/DDBJ whole genome shotgun (WGS) entry which is preliminary data.</text>
</comment>
<dbReference type="AlphaFoldDB" id="A0A4R4TE77"/>
<evidence type="ECO:0000313" key="2">
    <source>
        <dbReference type="EMBL" id="TDC75687.1"/>
    </source>
</evidence>
<organism evidence="2 3">
    <name type="scientific">Streptomyces hainanensis</name>
    <dbReference type="NCBI Taxonomy" id="402648"/>
    <lineage>
        <taxon>Bacteria</taxon>
        <taxon>Bacillati</taxon>
        <taxon>Actinomycetota</taxon>
        <taxon>Actinomycetes</taxon>
        <taxon>Kitasatosporales</taxon>
        <taxon>Streptomycetaceae</taxon>
        <taxon>Streptomyces</taxon>
    </lineage>
</organism>
<dbReference type="GO" id="GO:0008168">
    <property type="term" value="F:methyltransferase activity"/>
    <property type="evidence" value="ECO:0007669"/>
    <property type="project" value="UniProtKB-KW"/>
</dbReference>
<feature type="domain" description="Thiopeptide-type bacteriocin biosynthesis" evidence="1">
    <location>
        <begin position="72"/>
        <end position="324"/>
    </location>
</feature>
<dbReference type="NCBIfam" id="TIGR03891">
    <property type="entry name" value="thiopep_ocin"/>
    <property type="match status" value="1"/>
</dbReference>
<evidence type="ECO:0000259" key="1">
    <source>
        <dbReference type="Pfam" id="PF14028"/>
    </source>
</evidence>
<keyword evidence="2" id="KW-0489">Methyltransferase</keyword>
<dbReference type="Pfam" id="PF14028">
    <property type="entry name" value="Lant_dehydr_C"/>
    <property type="match status" value="1"/>
</dbReference>
<protein>
    <submittedName>
        <fullName evidence="2">Methyltransferase</fullName>
    </submittedName>
</protein>
<accession>A0A4R4TE77</accession>
<dbReference type="InterPro" id="IPR023809">
    <property type="entry name" value="Thiopep_bacteriocin_synth_dom"/>
</dbReference>